<reference evidence="2" key="1">
    <citation type="submission" date="2017-06" db="EMBL/GenBank/DDBJ databases">
        <authorList>
            <person name="Varghese N."/>
            <person name="Submissions S."/>
        </authorList>
    </citation>
    <scope>NUCLEOTIDE SEQUENCE [LARGE SCALE GENOMIC DNA]</scope>
    <source>
        <strain evidence="2">DSM 11116</strain>
    </source>
</reference>
<dbReference type="EMBL" id="FYEW01000003">
    <property type="protein sequence ID" value="SNC77353.1"/>
    <property type="molecule type" value="Genomic_DNA"/>
</dbReference>
<keyword evidence="2" id="KW-1185">Reference proteome</keyword>
<dbReference type="AlphaFoldDB" id="A0A212UGR3"/>
<dbReference type="RefSeq" id="WP_088845334.1">
    <property type="nucleotide sequence ID" value="NZ_FYEW01000003.1"/>
</dbReference>
<evidence type="ECO:0000313" key="1">
    <source>
        <dbReference type="EMBL" id="SNC77353.1"/>
    </source>
</evidence>
<sequence>MKKDISFDPVEGISIAIVPDDQAATEEGKPGWQVYLLNHNEYPIQNVIVSSNGYGVNPADGEPVRTSTLRHVLLEVEPHTAVPIEPIDPALFHLNNQYWVSYYRDKNIFDKKFIFVPDSIVPENLIHIALLDRSGVLHS</sequence>
<accession>A0A212UGR3</accession>
<dbReference type="Proteomes" id="UP000198131">
    <property type="component" value="Unassembled WGS sequence"/>
</dbReference>
<evidence type="ECO:0000313" key="2">
    <source>
        <dbReference type="Proteomes" id="UP000198131"/>
    </source>
</evidence>
<proteinExistence type="predicted"/>
<name>A0A212UGR3_9BACT</name>
<organism evidence="1 2">
    <name type="scientific">Hymenobacter gelipurpurascens</name>
    <dbReference type="NCBI Taxonomy" id="89968"/>
    <lineage>
        <taxon>Bacteria</taxon>
        <taxon>Pseudomonadati</taxon>
        <taxon>Bacteroidota</taxon>
        <taxon>Cytophagia</taxon>
        <taxon>Cytophagales</taxon>
        <taxon>Hymenobacteraceae</taxon>
        <taxon>Hymenobacter</taxon>
    </lineage>
</organism>
<dbReference type="OrthoDB" id="953239at2"/>
<protein>
    <submittedName>
        <fullName evidence="1">Uncharacterized protein</fullName>
    </submittedName>
</protein>
<gene>
    <name evidence="1" type="ORF">SAMN06265337_3936</name>
</gene>